<evidence type="ECO:0000256" key="4">
    <source>
        <dbReference type="ARBA" id="ARBA00022741"/>
    </source>
</evidence>
<comment type="catalytic activity">
    <reaction evidence="8">
        <text>L-seryl-[protein] + ATP = O-phospho-L-seryl-[protein] + ADP + H(+)</text>
        <dbReference type="Rhea" id="RHEA:17989"/>
        <dbReference type="Rhea" id="RHEA-COMP:9863"/>
        <dbReference type="Rhea" id="RHEA-COMP:11604"/>
        <dbReference type="ChEBI" id="CHEBI:15378"/>
        <dbReference type="ChEBI" id="CHEBI:29999"/>
        <dbReference type="ChEBI" id="CHEBI:30616"/>
        <dbReference type="ChEBI" id="CHEBI:83421"/>
        <dbReference type="ChEBI" id="CHEBI:456216"/>
        <dbReference type="EC" id="2.7.11.1"/>
    </reaction>
</comment>
<keyword evidence="2" id="KW-0723">Serine/threonine-protein kinase</keyword>
<dbReference type="InterPro" id="IPR051334">
    <property type="entry name" value="SRPK"/>
</dbReference>
<evidence type="ECO:0000259" key="9">
    <source>
        <dbReference type="PROSITE" id="PS50011"/>
    </source>
</evidence>
<keyword evidence="11" id="KW-1185">Reference proteome</keyword>
<dbReference type="RefSeq" id="XP_069201783.1">
    <property type="nucleotide sequence ID" value="XM_069341684.1"/>
</dbReference>
<dbReference type="PANTHER" id="PTHR47634:SF9">
    <property type="entry name" value="PROTEIN KINASE DOMAIN-CONTAINING PROTEIN-RELATED"/>
    <property type="match status" value="1"/>
</dbReference>
<evidence type="ECO:0000256" key="2">
    <source>
        <dbReference type="ARBA" id="ARBA00022527"/>
    </source>
</evidence>
<proteinExistence type="predicted"/>
<name>A0ABR3PHG8_9PEZI</name>
<dbReference type="InterPro" id="IPR011009">
    <property type="entry name" value="Kinase-like_dom_sf"/>
</dbReference>
<sequence>MLSRRMTISSSRRALSHLHSSTMADPGLIEEETLPHYHPHHFLSVRLGQVFGERYEVLAKLGFGSESTVWLAKDLRRRWIWSKDRFVTLKILTNQVLHDPLAANELKISQSLIQGKTVHDGLRYLRTVMDSFSIEGLHGNHLCLVYEPMRESLSTLQRRLPEGVIPVYFLKPLLKFVLSGLDFLHSECDIIHTDLKPDNILLDIEDPSILTDLVAEEEKNPTPVKERDGSLIYAHRNFGHLKKPPGKPKIGDFGLAVQSARPHYHAIQPALFHAPEVILEAGWSYSADIWNLGVMIWDLMEGKTLFHATELSSGQYSKDMHLHEMLSLLGPPPKGLLLRGKESGAFFTTEGTLLRGYDIADPTAMRKAGFDSKINTLAGEEKAMFLTFIRRMLTWLPEDRSTAKELLTDPWLKT</sequence>
<evidence type="ECO:0000256" key="3">
    <source>
        <dbReference type="ARBA" id="ARBA00022679"/>
    </source>
</evidence>
<evidence type="ECO:0000313" key="11">
    <source>
        <dbReference type="Proteomes" id="UP001562354"/>
    </source>
</evidence>
<evidence type="ECO:0000256" key="1">
    <source>
        <dbReference type="ARBA" id="ARBA00012513"/>
    </source>
</evidence>
<dbReference type="SMART" id="SM00220">
    <property type="entry name" value="S_TKc"/>
    <property type="match status" value="1"/>
</dbReference>
<dbReference type="SUPFAM" id="SSF56112">
    <property type="entry name" value="Protein kinase-like (PK-like)"/>
    <property type="match status" value="1"/>
</dbReference>
<dbReference type="GeneID" id="95976081"/>
<dbReference type="InterPro" id="IPR008271">
    <property type="entry name" value="Ser/Thr_kinase_AS"/>
</dbReference>
<feature type="domain" description="Protein kinase" evidence="9">
    <location>
        <begin position="55"/>
        <end position="412"/>
    </location>
</feature>
<keyword evidence="6" id="KW-0067">ATP-binding</keyword>
<dbReference type="Gene3D" id="1.10.510.10">
    <property type="entry name" value="Transferase(Phosphotransferase) domain 1"/>
    <property type="match status" value="1"/>
</dbReference>
<evidence type="ECO:0000256" key="7">
    <source>
        <dbReference type="ARBA" id="ARBA00047899"/>
    </source>
</evidence>
<comment type="catalytic activity">
    <reaction evidence="7">
        <text>L-threonyl-[protein] + ATP = O-phospho-L-threonyl-[protein] + ADP + H(+)</text>
        <dbReference type="Rhea" id="RHEA:46608"/>
        <dbReference type="Rhea" id="RHEA-COMP:11060"/>
        <dbReference type="Rhea" id="RHEA-COMP:11605"/>
        <dbReference type="ChEBI" id="CHEBI:15378"/>
        <dbReference type="ChEBI" id="CHEBI:30013"/>
        <dbReference type="ChEBI" id="CHEBI:30616"/>
        <dbReference type="ChEBI" id="CHEBI:61977"/>
        <dbReference type="ChEBI" id="CHEBI:456216"/>
        <dbReference type="EC" id="2.7.11.1"/>
    </reaction>
</comment>
<dbReference type="EMBL" id="JBFMKM010000007">
    <property type="protein sequence ID" value="KAL1305510.1"/>
    <property type="molecule type" value="Genomic_DNA"/>
</dbReference>
<keyword evidence="4" id="KW-0547">Nucleotide-binding</keyword>
<dbReference type="InterPro" id="IPR000719">
    <property type="entry name" value="Prot_kinase_dom"/>
</dbReference>
<dbReference type="Gene3D" id="3.30.200.20">
    <property type="entry name" value="Phosphorylase Kinase, domain 1"/>
    <property type="match status" value="1"/>
</dbReference>
<evidence type="ECO:0000256" key="5">
    <source>
        <dbReference type="ARBA" id="ARBA00022777"/>
    </source>
</evidence>
<evidence type="ECO:0000256" key="8">
    <source>
        <dbReference type="ARBA" id="ARBA00048679"/>
    </source>
</evidence>
<dbReference type="Proteomes" id="UP001562354">
    <property type="component" value="Unassembled WGS sequence"/>
</dbReference>
<gene>
    <name evidence="10" type="ORF">AAFC00_002379</name>
</gene>
<comment type="caution">
    <text evidence="10">The sequence shown here is derived from an EMBL/GenBank/DDBJ whole genome shotgun (WGS) entry which is preliminary data.</text>
</comment>
<protein>
    <recommendedName>
        <fullName evidence="1">non-specific serine/threonine protein kinase</fullName>
        <ecNumber evidence="1">2.7.11.1</ecNumber>
    </recommendedName>
</protein>
<dbReference type="PROSITE" id="PS00108">
    <property type="entry name" value="PROTEIN_KINASE_ST"/>
    <property type="match status" value="1"/>
</dbReference>
<evidence type="ECO:0000256" key="6">
    <source>
        <dbReference type="ARBA" id="ARBA00022840"/>
    </source>
</evidence>
<organism evidence="10 11">
    <name type="scientific">Neodothiora populina</name>
    <dbReference type="NCBI Taxonomy" id="2781224"/>
    <lineage>
        <taxon>Eukaryota</taxon>
        <taxon>Fungi</taxon>
        <taxon>Dikarya</taxon>
        <taxon>Ascomycota</taxon>
        <taxon>Pezizomycotina</taxon>
        <taxon>Dothideomycetes</taxon>
        <taxon>Dothideomycetidae</taxon>
        <taxon>Dothideales</taxon>
        <taxon>Dothioraceae</taxon>
        <taxon>Neodothiora</taxon>
    </lineage>
</organism>
<evidence type="ECO:0000313" key="10">
    <source>
        <dbReference type="EMBL" id="KAL1305510.1"/>
    </source>
</evidence>
<reference evidence="10 11" key="1">
    <citation type="submission" date="2024-07" db="EMBL/GenBank/DDBJ databases">
        <title>Draft sequence of the Neodothiora populina.</title>
        <authorList>
            <person name="Drown D.D."/>
            <person name="Schuette U.S."/>
            <person name="Buechlein A.B."/>
            <person name="Rusch D.R."/>
            <person name="Winton L.W."/>
            <person name="Adams G.A."/>
        </authorList>
    </citation>
    <scope>NUCLEOTIDE SEQUENCE [LARGE SCALE GENOMIC DNA]</scope>
    <source>
        <strain evidence="10 11">CPC 39397</strain>
    </source>
</reference>
<keyword evidence="3" id="KW-0808">Transferase</keyword>
<keyword evidence="5" id="KW-0418">Kinase</keyword>
<dbReference type="EC" id="2.7.11.1" evidence="1"/>
<dbReference type="Pfam" id="PF00069">
    <property type="entry name" value="Pkinase"/>
    <property type="match status" value="1"/>
</dbReference>
<dbReference type="PANTHER" id="PTHR47634">
    <property type="entry name" value="PROTEIN KINASE DOMAIN-CONTAINING PROTEIN-RELATED"/>
    <property type="match status" value="1"/>
</dbReference>
<dbReference type="PROSITE" id="PS50011">
    <property type="entry name" value="PROTEIN_KINASE_DOM"/>
    <property type="match status" value="1"/>
</dbReference>
<accession>A0ABR3PHG8</accession>